<dbReference type="OrthoDB" id="148947at2"/>
<name>N6W4Q7_9GAMM</name>
<feature type="transmembrane region" description="Helical" evidence="4">
    <location>
        <begin position="251"/>
        <end position="267"/>
    </location>
</feature>
<keyword evidence="3 4" id="KW-0472">Membrane</keyword>
<evidence type="ECO:0000256" key="3">
    <source>
        <dbReference type="ARBA" id="ARBA00023136"/>
    </source>
</evidence>
<keyword evidence="2 4" id="KW-1133">Transmembrane helix</keyword>
<dbReference type="SUPFAM" id="SSF103473">
    <property type="entry name" value="MFS general substrate transporter"/>
    <property type="match status" value="1"/>
</dbReference>
<dbReference type="PROSITE" id="PS50850">
    <property type="entry name" value="MFS"/>
    <property type="match status" value="1"/>
</dbReference>
<feature type="transmembrane region" description="Helical" evidence="4">
    <location>
        <begin position="82"/>
        <end position="100"/>
    </location>
</feature>
<dbReference type="GO" id="GO:0022857">
    <property type="term" value="F:transmembrane transporter activity"/>
    <property type="evidence" value="ECO:0007669"/>
    <property type="project" value="InterPro"/>
</dbReference>
<feature type="transmembrane region" description="Helical" evidence="4">
    <location>
        <begin position="12"/>
        <end position="29"/>
    </location>
</feature>
<dbReference type="eggNOG" id="COG2807">
    <property type="taxonomic scope" value="Bacteria"/>
</dbReference>
<dbReference type="Proteomes" id="UP000013165">
    <property type="component" value="Unassembled WGS sequence"/>
</dbReference>
<evidence type="ECO:0000256" key="2">
    <source>
        <dbReference type="ARBA" id="ARBA00022989"/>
    </source>
</evidence>
<feature type="transmembrane region" description="Helical" evidence="4">
    <location>
        <begin position="213"/>
        <end position="231"/>
    </location>
</feature>
<sequence length="406" mass="43258">MSESNAQPAIREVFPVLALLWLAGLYLRIPVLVAPPLAPFIADDLSLSQALTGALTTVPVLMLAVGAMPGSLAISRIGARSTLALALMVVVAGSSLRGLAPDTVTLLAASAVMGLGIAVMQPALPALLTVWLKPVHLALGTSVYMNGMLMGEFIGAGVTLPVLMPLTGESWRLTLAAWSLPGLLVAGLLFLPRSRRRTRAARPAWVPDWRNPLTWKLGLLLGASSALFFGTNAYMSSILEQRDALETLDRALFWFNLAQVIASLVMLKTSRYWVGRRSLIVVMLALAAATLGLFLVTTGVPSIAFAFLMSLTSAFLLILLVALPPLVSHAEDTGRLAAGNFTIGYTLAFVIPMLGGLIADRTGNPNHALVTLIVYALLVLPLALTLDLRKRPTQPADRDGYRLETK</sequence>
<dbReference type="PANTHER" id="PTHR23523:SF2">
    <property type="entry name" value="2-NITROIMIDAZOLE TRANSPORTER"/>
    <property type="match status" value="1"/>
</dbReference>
<gene>
    <name evidence="6" type="ORF">J057_07286</name>
</gene>
<evidence type="ECO:0000313" key="6">
    <source>
        <dbReference type="EMBL" id="ENO15134.1"/>
    </source>
</evidence>
<dbReference type="PANTHER" id="PTHR23523">
    <property type="match status" value="1"/>
</dbReference>
<feature type="domain" description="Major facilitator superfamily (MFS) profile" evidence="5">
    <location>
        <begin position="16"/>
        <end position="406"/>
    </location>
</feature>
<keyword evidence="7" id="KW-1185">Reference proteome</keyword>
<evidence type="ECO:0000256" key="4">
    <source>
        <dbReference type="SAM" id="Phobius"/>
    </source>
</evidence>
<comment type="caution">
    <text evidence="6">The sequence shown here is derived from an EMBL/GenBank/DDBJ whole genome shotgun (WGS) entry which is preliminary data.</text>
</comment>
<dbReference type="Pfam" id="PF07690">
    <property type="entry name" value="MFS_1"/>
    <property type="match status" value="1"/>
</dbReference>
<dbReference type="STRING" id="626887.J057_07286"/>
<accession>N6W4Q7</accession>
<dbReference type="InterPro" id="IPR020846">
    <property type="entry name" value="MFS_dom"/>
</dbReference>
<protein>
    <submittedName>
        <fullName evidence="6">MFS transporter</fullName>
    </submittedName>
</protein>
<reference evidence="6 7" key="1">
    <citation type="journal article" date="2013" name="Genome Announc.">
        <title>Genome Sequence of the Polycyclic Aromatic Hydrocarbon-Degrading Bacterium Strain Marinobacter nanhaiticus D15-8WT.</title>
        <authorList>
            <person name="Cui Z."/>
            <person name="Gao W."/>
            <person name="Li Q."/>
            <person name="Xu G."/>
            <person name="Zheng L."/>
        </authorList>
    </citation>
    <scope>NUCLEOTIDE SEQUENCE [LARGE SCALE GENOMIC DNA]</scope>
    <source>
        <strain evidence="6 7">D15-8W</strain>
    </source>
</reference>
<feature type="transmembrane region" description="Helical" evidence="4">
    <location>
        <begin position="279"/>
        <end position="297"/>
    </location>
</feature>
<dbReference type="EMBL" id="APLQ01000011">
    <property type="protein sequence ID" value="ENO15134.1"/>
    <property type="molecule type" value="Genomic_DNA"/>
</dbReference>
<feature type="transmembrane region" description="Helical" evidence="4">
    <location>
        <begin position="175"/>
        <end position="192"/>
    </location>
</feature>
<feature type="transmembrane region" description="Helical" evidence="4">
    <location>
        <begin position="49"/>
        <end position="70"/>
    </location>
</feature>
<organism evidence="6 7">
    <name type="scientific">Marinobacter nanhaiticus D15-8W</name>
    <dbReference type="NCBI Taxonomy" id="626887"/>
    <lineage>
        <taxon>Bacteria</taxon>
        <taxon>Pseudomonadati</taxon>
        <taxon>Pseudomonadota</taxon>
        <taxon>Gammaproteobacteria</taxon>
        <taxon>Pseudomonadales</taxon>
        <taxon>Marinobacteraceae</taxon>
        <taxon>Marinobacter</taxon>
    </lineage>
</organism>
<evidence type="ECO:0000313" key="7">
    <source>
        <dbReference type="Proteomes" id="UP000013165"/>
    </source>
</evidence>
<feature type="transmembrane region" description="Helical" evidence="4">
    <location>
        <begin position="367"/>
        <end position="388"/>
    </location>
</feature>
<dbReference type="InterPro" id="IPR036259">
    <property type="entry name" value="MFS_trans_sf"/>
</dbReference>
<dbReference type="Gene3D" id="1.20.1250.20">
    <property type="entry name" value="MFS general substrate transporter like domains"/>
    <property type="match status" value="1"/>
</dbReference>
<dbReference type="AlphaFoldDB" id="N6W4Q7"/>
<dbReference type="InterPro" id="IPR011701">
    <property type="entry name" value="MFS"/>
</dbReference>
<evidence type="ECO:0000259" key="5">
    <source>
        <dbReference type="PROSITE" id="PS50850"/>
    </source>
</evidence>
<feature type="transmembrane region" description="Helical" evidence="4">
    <location>
        <begin position="303"/>
        <end position="324"/>
    </location>
</feature>
<dbReference type="PATRIC" id="fig|626887.3.peg.1445"/>
<feature type="transmembrane region" description="Helical" evidence="4">
    <location>
        <begin position="106"/>
        <end position="131"/>
    </location>
</feature>
<dbReference type="RefSeq" id="WP_004579430.1">
    <property type="nucleotide sequence ID" value="NZ_AP028878.1"/>
</dbReference>
<evidence type="ECO:0000256" key="1">
    <source>
        <dbReference type="ARBA" id="ARBA00022692"/>
    </source>
</evidence>
<dbReference type="HOGENOM" id="CLU_038046_4_2_6"/>
<proteinExistence type="predicted"/>
<feature type="transmembrane region" description="Helical" evidence="4">
    <location>
        <begin position="143"/>
        <end position="163"/>
    </location>
</feature>
<feature type="transmembrane region" description="Helical" evidence="4">
    <location>
        <begin position="336"/>
        <end position="355"/>
    </location>
</feature>
<dbReference type="InterPro" id="IPR052524">
    <property type="entry name" value="MFS_Cyanate_Porter"/>
</dbReference>
<keyword evidence="1 4" id="KW-0812">Transmembrane</keyword>